<dbReference type="GO" id="GO:0005829">
    <property type="term" value="C:cytosol"/>
    <property type="evidence" value="ECO:0007669"/>
    <property type="project" value="TreeGrafter"/>
</dbReference>
<dbReference type="SUPFAM" id="SSF56194">
    <property type="entry name" value="Uridine diphospho-N-Acetylenolpyruvylglucosamine reductase, MurB, C-terminal domain"/>
    <property type="match status" value="1"/>
</dbReference>
<dbReference type="GO" id="GO:0008762">
    <property type="term" value="F:UDP-N-acetylmuramate dehydrogenase activity"/>
    <property type="evidence" value="ECO:0007669"/>
    <property type="project" value="UniProtKB-UniRule"/>
</dbReference>
<evidence type="ECO:0000256" key="5">
    <source>
        <dbReference type="ARBA" id="ARBA00012518"/>
    </source>
</evidence>
<keyword evidence="12 19" id="KW-0133">Cell shape</keyword>
<comment type="pathway">
    <text evidence="4 19">Cell wall biogenesis; peptidoglycan biosynthesis.</text>
</comment>
<dbReference type="Gene3D" id="3.30.465.10">
    <property type="match status" value="1"/>
</dbReference>
<evidence type="ECO:0000256" key="8">
    <source>
        <dbReference type="ARBA" id="ARBA00022618"/>
    </source>
</evidence>
<evidence type="ECO:0000256" key="3">
    <source>
        <dbReference type="ARBA" id="ARBA00004496"/>
    </source>
</evidence>
<dbReference type="KEGG" id="cty:CTR_8381"/>
<dbReference type="EMBL" id="CP002401">
    <property type="protein sequence ID" value="AEP35735.1"/>
    <property type="molecule type" value="Genomic_DNA"/>
</dbReference>
<keyword evidence="10 19" id="KW-0274">FAD</keyword>
<dbReference type="RefSeq" id="WP_009872217.1">
    <property type="nucleotide sequence ID" value="NC_016798.1"/>
</dbReference>
<dbReference type="Proteomes" id="UP000009287">
    <property type="component" value="Chromosome"/>
</dbReference>
<dbReference type="SMR" id="G4NLY1"/>
<evidence type="ECO:0000313" key="22">
    <source>
        <dbReference type="Proteomes" id="UP000009287"/>
    </source>
</evidence>
<keyword evidence="15 19" id="KW-0131">Cell cycle</keyword>
<evidence type="ECO:0000256" key="2">
    <source>
        <dbReference type="ARBA" id="ARBA00003921"/>
    </source>
</evidence>
<reference evidence="21 22" key="1">
    <citation type="journal article" date="2011" name="J. Exp. Med.">
        <title>A live-attenuated chlamydial vaccine protects against trachoma in nonhuman primates.</title>
        <authorList>
            <person name="Kari L."/>
            <person name="Whitmire W.M."/>
            <person name="Olivares-Zavaleta N."/>
            <person name="Goheen M.M."/>
            <person name="Taylor L.D."/>
            <person name="Carlson J.H."/>
            <person name="Sturdevant G.L."/>
            <person name="Lu C."/>
            <person name="Bakios L.E."/>
            <person name="Randall L.B."/>
            <person name="Parnell M.J."/>
            <person name="Zhong G."/>
            <person name="Caldwell H.D."/>
        </authorList>
    </citation>
    <scope>NUCLEOTIDE SEQUENCE [LARGE SCALE GENOMIC DNA]</scope>
    <source>
        <strain evidence="21 22">A2497</strain>
    </source>
</reference>
<keyword evidence="7 19" id="KW-0963">Cytoplasm</keyword>
<name>G4NLY1_CHLT4</name>
<dbReference type="EC" id="1.3.1.98" evidence="5 19"/>
<dbReference type="InterPro" id="IPR016166">
    <property type="entry name" value="FAD-bd_PCMH"/>
</dbReference>
<comment type="cofactor">
    <cofactor evidence="1 19">
        <name>FAD</name>
        <dbReference type="ChEBI" id="CHEBI:57692"/>
    </cofactor>
</comment>
<keyword evidence="16 19" id="KW-0961">Cell wall biogenesis/degradation</keyword>
<dbReference type="InterPro" id="IPR006094">
    <property type="entry name" value="Oxid_FAD_bind_N"/>
</dbReference>
<protein>
    <recommendedName>
        <fullName evidence="6 19">UDP-N-acetylenolpyruvoylglucosamine reductase</fullName>
        <ecNumber evidence="5 19">1.3.1.98</ecNumber>
    </recommendedName>
    <alternativeName>
        <fullName evidence="17 19">UDP-N-acetylmuramate dehydrogenase</fullName>
    </alternativeName>
</protein>
<evidence type="ECO:0000313" key="21">
    <source>
        <dbReference type="EMBL" id="AEP35735.1"/>
    </source>
</evidence>
<evidence type="ECO:0000259" key="20">
    <source>
        <dbReference type="PROSITE" id="PS51387"/>
    </source>
</evidence>
<dbReference type="GO" id="GO:0071949">
    <property type="term" value="F:FAD binding"/>
    <property type="evidence" value="ECO:0007669"/>
    <property type="project" value="InterPro"/>
</dbReference>
<evidence type="ECO:0000256" key="4">
    <source>
        <dbReference type="ARBA" id="ARBA00004752"/>
    </source>
</evidence>
<proteinExistence type="inferred from homology"/>
<evidence type="ECO:0000256" key="7">
    <source>
        <dbReference type="ARBA" id="ARBA00022490"/>
    </source>
</evidence>
<dbReference type="GO" id="GO:0051301">
    <property type="term" value="P:cell division"/>
    <property type="evidence" value="ECO:0007669"/>
    <property type="project" value="UniProtKB-KW"/>
</dbReference>
<dbReference type="InterPro" id="IPR036635">
    <property type="entry name" value="MurB_C_sf"/>
</dbReference>
<dbReference type="InterPro" id="IPR003170">
    <property type="entry name" value="MurB"/>
</dbReference>
<dbReference type="PANTHER" id="PTHR21071">
    <property type="entry name" value="UDP-N-ACETYLENOLPYRUVOYLGLUCOSAMINE REDUCTASE"/>
    <property type="match status" value="1"/>
</dbReference>
<dbReference type="GO" id="GO:0009252">
    <property type="term" value="P:peptidoglycan biosynthetic process"/>
    <property type="evidence" value="ECO:0007669"/>
    <property type="project" value="UniProtKB-UniRule"/>
</dbReference>
<dbReference type="UniPathway" id="UPA00219"/>
<dbReference type="AlphaFoldDB" id="G4NLY1"/>
<comment type="function">
    <text evidence="2 19">Cell wall formation.</text>
</comment>
<accession>G4NLY1</accession>
<evidence type="ECO:0000256" key="16">
    <source>
        <dbReference type="ARBA" id="ARBA00023316"/>
    </source>
</evidence>
<keyword evidence="9 19" id="KW-0285">Flavoprotein</keyword>
<dbReference type="GO" id="GO:0071555">
    <property type="term" value="P:cell wall organization"/>
    <property type="evidence" value="ECO:0007669"/>
    <property type="project" value="UniProtKB-KW"/>
</dbReference>
<dbReference type="Gene3D" id="3.90.78.10">
    <property type="entry name" value="UDP-N-acetylenolpyruvoylglucosamine reductase, C-terminal domain"/>
    <property type="match status" value="1"/>
</dbReference>
<evidence type="ECO:0000256" key="10">
    <source>
        <dbReference type="ARBA" id="ARBA00022827"/>
    </source>
</evidence>
<keyword evidence="8 19" id="KW-0132">Cell division</keyword>
<evidence type="ECO:0000256" key="12">
    <source>
        <dbReference type="ARBA" id="ARBA00022960"/>
    </source>
</evidence>
<dbReference type="KEGG" id="cra:CTO_0906"/>
<feature type="active site" evidence="19">
    <location>
        <position position="283"/>
    </location>
</feature>
<comment type="subcellular location">
    <subcellularLocation>
        <location evidence="3 19">Cytoplasm</location>
    </subcellularLocation>
</comment>
<keyword evidence="11 19" id="KW-0521">NADP</keyword>
<evidence type="ECO:0000256" key="13">
    <source>
        <dbReference type="ARBA" id="ARBA00022984"/>
    </source>
</evidence>
<dbReference type="Gene3D" id="3.30.43.10">
    <property type="entry name" value="Uridine Diphospho-n-acetylenolpyruvylglucosamine Reductase, domain 2"/>
    <property type="match status" value="1"/>
</dbReference>
<sequence>MTDSFPFSVQESVPLSRFSTFRIGGPARYFKELTSVSEALTVFSYLHTHPLPYIIIGKGSNCLFDDQGFDGLVLYNNIQGQEFLSDTQIKVLSGSSFALLGKRLSSQGFSGLEFAVGIPGTVGGAVFMNAGTTLANTASSLINVEIIDHSGILLSIPREKLLFSYRTSPFQKKPAFIASATFQLTKDPQAAKRAKALIEERILKQPYEYPSAGCIFRNPEGLSAGALIDRAGLKGLKIGGGQISEKHGNFIINTGNACTADILELIEIIQKTLKKQGISLHKEVRIIPFRL</sequence>
<evidence type="ECO:0000256" key="11">
    <source>
        <dbReference type="ARBA" id="ARBA00022857"/>
    </source>
</evidence>
<evidence type="ECO:0000256" key="6">
    <source>
        <dbReference type="ARBA" id="ARBA00015188"/>
    </source>
</evidence>
<dbReference type="PROSITE" id="PS51387">
    <property type="entry name" value="FAD_PCMH"/>
    <property type="match status" value="1"/>
</dbReference>
<dbReference type="PATRIC" id="fig|580047.4.peg.921"/>
<dbReference type="NCBIfam" id="TIGR00179">
    <property type="entry name" value="murB"/>
    <property type="match status" value="1"/>
</dbReference>
<evidence type="ECO:0000256" key="17">
    <source>
        <dbReference type="ARBA" id="ARBA00031026"/>
    </source>
</evidence>
<evidence type="ECO:0000256" key="9">
    <source>
        <dbReference type="ARBA" id="ARBA00022630"/>
    </source>
</evidence>
<dbReference type="InterPro" id="IPR016169">
    <property type="entry name" value="FAD-bd_PCMH_sub2"/>
</dbReference>
<dbReference type="InterPro" id="IPR011601">
    <property type="entry name" value="MurB_C"/>
</dbReference>
<dbReference type="GO" id="GO:0008360">
    <property type="term" value="P:regulation of cell shape"/>
    <property type="evidence" value="ECO:0007669"/>
    <property type="project" value="UniProtKB-KW"/>
</dbReference>
<dbReference type="Pfam" id="PF01565">
    <property type="entry name" value="FAD_binding_4"/>
    <property type="match status" value="1"/>
</dbReference>
<feature type="active site" evidence="19">
    <location>
        <position position="166"/>
    </location>
</feature>
<dbReference type="SUPFAM" id="SSF56176">
    <property type="entry name" value="FAD-binding/transporter-associated domain-like"/>
    <property type="match status" value="1"/>
</dbReference>
<feature type="active site" description="Proton donor" evidence="19">
    <location>
        <position position="214"/>
    </location>
</feature>
<dbReference type="PANTHER" id="PTHR21071:SF4">
    <property type="entry name" value="UDP-N-ACETYLENOLPYRUVOYLGLUCOSAMINE REDUCTASE"/>
    <property type="match status" value="1"/>
</dbReference>
<dbReference type="Pfam" id="PF02873">
    <property type="entry name" value="MurB_C"/>
    <property type="match status" value="1"/>
</dbReference>
<organism evidence="21 22">
    <name type="scientific">Chlamydia trachomatis serovar A (strain A2497)</name>
    <dbReference type="NCBI Taxonomy" id="580047"/>
    <lineage>
        <taxon>Bacteria</taxon>
        <taxon>Pseudomonadati</taxon>
        <taxon>Chlamydiota</taxon>
        <taxon>Chlamydiia</taxon>
        <taxon>Chlamydiales</taxon>
        <taxon>Chlamydiaceae</taxon>
        <taxon>Chlamydia/Chlamydophila group</taxon>
        <taxon>Chlamydia</taxon>
    </lineage>
</organism>
<keyword evidence="13 19" id="KW-0573">Peptidoglycan synthesis</keyword>
<keyword evidence="14 19" id="KW-0560">Oxidoreductase</keyword>
<comment type="similarity">
    <text evidence="19">Belongs to the MurB family.</text>
</comment>
<evidence type="ECO:0000256" key="14">
    <source>
        <dbReference type="ARBA" id="ARBA00023002"/>
    </source>
</evidence>
<gene>
    <name evidence="19" type="primary">murB</name>
    <name evidence="21" type="ordered locus">CTO_0906</name>
</gene>
<feature type="domain" description="FAD-binding PCMH-type" evidence="20">
    <location>
        <begin position="22"/>
        <end position="187"/>
    </location>
</feature>
<evidence type="ECO:0000256" key="18">
    <source>
        <dbReference type="ARBA" id="ARBA00048914"/>
    </source>
</evidence>
<evidence type="ECO:0000256" key="15">
    <source>
        <dbReference type="ARBA" id="ARBA00023306"/>
    </source>
</evidence>
<evidence type="ECO:0000256" key="19">
    <source>
        <dbReference type="HAMAP-Rule" id="MF_00037"/>
    </source>
</evidence>
<dbReference type="InterPro" id="IPR036318">
    <property type="entry name" value="FAD-bd_PCMH-like_sf"/>
</dbReference>
<dbReference type="InterPro" id="IPR016167">
    <property type="entry name" value="FAD-bd_PCMH_sub1"/>
</dbReference>
<dbReference type="HAMAP" id="MF_00037">
    <property type="entry name" value="MurB"/>
    <property type="match status" value="1"/>
</dbReference>
<accession>H1ZQ66</accession>
<comment type="catalytic activity">
    <reaction evidence="18 19">
        <text>UDP-N-acetyl-alpha-D-muramate + NADP(+) = UDP-N-acetyl-3-O-(1-carboxyvinyl)-alpha-D-glucosamine + NADPH + H(+)</text>
        <dbReference type="Rhea" id="RHEA:12248"/>
        <dbReference type="ChEBI" id="CHEBI:15378"/>
        <dbReference type="ChEBI" id="CHEBI:57783"/>
        <dbReference type="ChEBI" id="CHEBI:58349"/>
        <dbReference type="ChEBI" id="CHEBI:68483"/>
        <dbReference type="ChEBI" id="CHEBI:70757"/>
        <dbReference type="EC" id="1.3.1.98"/>
    </reaction>
</comment>
<evidence type="ECO:0000256" key="1">
    <source>
        <dbReference type="ARBA" id="ARBA00001974"/>
    </source>
</evidence>
<dbReference type="NCBIfam" id="NF010480">
    <property type="entry name" value="PRK13905.1"/>
    <property type="match status" value="1"/>
</dbReference>